<evidence type="ECO:0000313" key="1">
    <source>
        <dbReference type="EMBL" id="OQS53439.1"/>
    </source>
</evidence>
<dbReference type="EMBL" id="MNPJ01000034">
    <property type="protein sequence ID" value="OQS53439.1"/>
    <property type="molecule type" value="Genomic_DNA"/>
</dbReference>
<reference evidence="1 2" key="1">
    <citation type="journal article" date="2017" name="Environ. Microbiol.">
        <title>Decay of the glycolytic pathway and adaptation to intranuclear parasitism within Enterocytozoonidae microsporidia.</title>
        <authorList>
            <person name="Wiredu Boakye D."/>
            <person name="Jaroenlak P."/>
            <person name="Prachumwat A."/>
            <person name="Williams T.A."/>
            <person name="Bateman K.S."/>
            <person name="Itsathitphaisarn O."/>
            <person name="Sritunyalucksana K."/>
            <person name="Paszkiewicz K.H."/>
            <person name="Moore K.A."/>
            <person name="Stentiford G.D."/>
            <person name="Williams B.A."/>
        </authorList>
    </citation>
    <scope>NUCLEOTIDE SEQUENCE [LARGE SCALE GENOMIC DNA]</scope>
    <source>
        <strain evidence="1 2">TH1</strain>
    </source>
</reference>
<accession>A0A1W0E2I7</accession>
<name>A0A1W0E2I7_9MICR</name>
<proteinExistence type="predicted"/>
<gene>
    <name evidence="1" type="ORF">EHP00_2505</name>
</gene>
<organism evidence="1 2">
    <name type="scientific">Ecytonucleospora hepatopenaei</name>
    <dbReference type="NCBI Taxonomy" id="646526"/>
    <lineage>
        <taxon>Eukaryota</taxon>
        <taxon>Fungi</taxon>
        <taxon>Fungi incertae sedis</taxon>
        <taxon>Microsporidia</taxon>
        <taxon>Enterocytozoonidae</taxon>
        <taxon>Ecytonucleospora</taxon>
    </lineage>
</organism>
<dbReference type="VEuPathDB" id="MicrosporidiaDB:EHP00_2505"/>
<dbReference type="AlphaFoldDB" id="A0A1W0E2I7"/>
<dbReference type="Proteomes" id="UP000192758">
    <property type="component" value="Unassembled WGS sequence"/>
</dbReference>
<evidence type="ECO:0000313" key="2">
    <source>
        <dbReference type="Proteomes" id="UP000192758"/>
    </source>
</evidence>
<keyword evidence="2" id="KW-1185">Reference proteome</keyword>
<protein>
    <submittedName>
        <fullName evidence="1">Uncharacterized protein</fullName>
    </submittedName>
</protein>
<sequence>MNTHLDVNDFFHKSTVASFWSTTHLKADHLDFKKLYFNVFINSITNLILATHKYHKFVLKNYKKVEEKLKFKMVATDLIVHVSVAHILQSCVLFDELKEFLNSSLNKIKLIFSIDFKLYNKMIRFKKYFIQLENFCILGEMNFIQNNVTDIITNNELEKKYKDWDEINKLKNKYILRVKRKQFCDKYKLKHIDCSKHDIKKFMKDINDVYKNNLKNITKNNDDNKIFIKEEGDKDITNINDNISIKQEEDIDIVKEEIEF</sequence>
<comment type="caution">
    <text evidence="1">The sequence shown here is derived from an EMBL/GenBank/DDBJ whole genome shotgun (WGS) entry which is preliminary data.</text>
</comment>